<dbReference type="Proteomes" id="UP000282125">
    <property type="component" value="Unassembled WGS sequence"/>
</dbReference>
<keyword evidence="3" id="KW-1185">Reference proteome</keyword>
<gene>
    <name evidence="2" type="ORF">EG244_11985</name>
</gene>
<organism evidence="2 3">
    <name type="scientific">Falsigemmobacter faecalis</name>
    <dbReference type="NCBI Taxonomy" id="2488730"/>
    <lineage>
        <taxon>Bacteria</taxon>
        <taxon>Pseudomonadati</taxon>
        <taxon>Pseudomonadota</taxon>
        <taxon>Alphaproteobacteria</taxon>
        <taxon>Rhodobacterales</taxon>
        <taxon>Paracoccaceae</taxon>
        <taxon>Falsigemmobacter</taxon>
    </lineage>
</organism>
<dbReference type="InterPro" id="IPR003346">
    <property type="entry name" value="Transposase_20"/>
</dbReference>
<dbReference type="GO" id="GO:0006313">
    <property type="term" value="P:DNA transposition"/>
    <property type="evidence" value="ECO:0007669"/>
    <property type="project" value="InterPro"/>
</dbReference>
<evidence type="ECO:0000313" key="3">
    <source>
        <dbReference type="Proteomes" id="UP000282125"/>
    </source>
</evidence>
<comment type="caution">
    <text evidence="2">The sequence shown here is derived from an EMBL/GenBank/DDBJ whole genome shotgun (WGS) entry which is preliminary data.</text>
</comment>
<dbReference type="GO" id="GO:0004803">
    <property type="term" value="F:transposase activity"/>
    <property type="evidence" value="ECO:0007669"/>
    <property type="project" value="InterPro"/>
</dbReference>
<dbReference type="GO" id="GO:0003677">
    <property type="term" value="F:DNA binding"/>
    <property type="evidence" value="ECO:0007669"/>
    <property type="project" value="InterPro"/>
</dbReference>
<dbReference type="OrthoDB" id="8261795at2"/>
<dbReference type="AlphaFoldDB" id="A0A3P3DME0"/>
<sequence>MVEMRRRLLAQVSGIRLGTAWMFEDVDTELKQRIDSLIKKLEGRITGCIASDKRLSEPARVRRSIPEIVLVASTAMTAEMFRHGSITGKQAAALTGLTRGAHVSGAIRGKRAISGDRRALRKVMFQTALVTAHHKLG</sequence>
<evidence type="ECO:0000259" key="1">
    <source>
        <dbReference type="Pfam" id="PF02371"/>
    </source>
</evidence>
<feature type="domain" description="Transposase IS116/IS110/IS902 C-terminal" evidence="1">
    <location>
        <begin position="63"/>
        <end position="135"/>
    </location>
</feature>
<reference evidence="2 3" key="1">
    <citation type="submission" date="2018-11" db="EMBL/GenBank/DDBJ databases">
        <title>Gemmobacter sp. nov., YIM 102744-1 draft genome.</title>
        <authorList>
            <person name="Li G."/>
            <person name="Jiang Y."/>
        </authorList>
    </citation>
    <scope>NUCLEOTIDE SEQUENCE [LARGE SCALE GENOMIC DNA]</scope>
    <source>
        <strain evidence="2 3">YIM 102744-1</strain>
    </source>
</reference>
<proteinExistence type="predicted"/>
<dbReference type="Pfam" id="PF02371">
    <property type="entry name" value="Transposase_20"/>
    <property type="match status" value="1"/>
</dbReference>
<name>A0A3P3DME0_9RHOB</name>
<protein>
    <recommendedName>
        <fullName evidence="1">Transposase IS116/IS110/IS902 C-terminal domain-containing protein</fullName>
    </recommendedName>
</protein>
<accession>A0A3P3DME0</accession>
<dbReference type="EMBL" id="RRAZ01000016">
    <property type="protein sequence ID" value="RRH73788.1"/>
    <property type="molecule type" value="Genomic_DNA"/>
</dbReference>
<evidence type="ECO:0000313" key="2">
    <source>
        <dbReference type="EMBL" id="RRH73788.1"/>
    </source>
</evidence>